<accession>A0A4D4JBD7</accession>
<feature type="transmembrane region" description="Helical" evidence="1">
    <location>
        <begin position="12"/>
        <end position="33"/>
    </location>
</feature>
<reference evidence="3" key="1">
    <citation type="submission" date="2019-04" db="EMBL/GenBank/DDBJ databases">
        <title>Draft genome sequence of Pseudonocardiaceae bacterium SL3-2-4.</title>
        <authorList>
            <person name="Ningsih F."/>
            <person name="Yokota A."/>
            <person name="Sakai Y."/>
            <person name="Nanatani K."/>
            <person name="Yabe S."/>
            <person name="Oetari A."/>
            <person name="Sjamsuridzal W."/>
        </authorList>
    </citation>
    <scope>NUCLEOTIDE SEQUENCE [LARGE SCALE GENOMIC DNA]</scope>
    <source>
        <strain evidence="3">SL3-2-4</strain>
    </source>
</reference>
<gene>
    <name evidence="2" type="ORF">GTS_27860</name>
</gene>
<dbReference type="Proteomes" id="UP000298860">
    <property type="component" value="Unassembled WGS sequence"/>
</dbReference>
<keyword evidence="1" id="KW-0472">Membrane</keyword>
<dbReference type="OrthoDB" id="3693559at2"/>
<keyword evidence="1" id="KW-0812">Transmembrane</keyword>
<keyword evidence="1" id="KW-1133">Transmembrane helix</keyword>
<protein>
    <submittedName>
        <fullName evidence="2">Uncharacterized protein</fullName>
    </submittedName>
</protein>
<comment type="caution">
    <text evidence="2">The sequence shown here is derived from an EMBL/GenBank/DDBJ whole genome shotgun (WGS) entry which is preliminary data.</text>
</comment>
<evidence type="ECO:0000313" key="2">
    <source>
        <dbReference type="EMBL" id="GDY31153.1"/>
    </source>
</evidence>
<dbReference type="EMBL" id="BJFL01000012">
    <property type="protein sequence ID" value="GDY31153.1"/>
    <property type="molecule type" value="Genomic_DNA"/>
</dbReference>
<sequence length="220" mass="23224">MSDDASRSPLRVFGAVALVTLLYAASTLAWWLWGRNSATASDIQPAYRIGKAAEPLEIGDIGGAPENVDRVRSLSALADRDDLTSAELGAYQDGEGSDVRIAVSDYPEGKAVVVLVRLADAQHARRTEQELVALQHGYGLTDLSASRPGVAVLGPGRDGAPLERAVYRHGDVVARIEFRGSDPAAVYTRMAGVLDAELRALPADAWVAPEPGVRGRPGAA</sequence>
<dbReference type="AlphaFoldDB" id="A0A4D4JBD7"/>
<proteinExistence type="predicted"/>
<keyword evidence="3" id="KW-1185">Reference proteome</keyword>
<evidence type="ECO:0000313" key="3">
    <source>
        <dbReference type="Proteomes" id="UP000298860"/>
    </source>
</evidence>
<organism evidence="2 3">
    <name type="scientific">Gandjariella thermophila</name>
    <dbReference type="NCBI Taxonomy" id="1931992"/>
    <lineage>
        <taxon>Bacteria</taxon>
        <taxon>Bacillati</taxon>
        <taxon>Actinomycetota</taxon>
        <taxon>Actinomycetes</taxon>
        <taxon>Pseudonocardiales</taxon>
        <taxon>Pseudonocardiaceae</taxon>
        <taxon>Gandjariella</taxon>
    </lineage>
</organism>
<dbReference type="RefSeq" id="WP_137814242.1">
    <property type="nucleotide sequence ID" value="NZ_BJFL01000012.1"/>
</dbReference>
<evidence type="ECO:0000256" key="1">
    <source>
        <dbReference type="SAM" id="Phobius"/>
    </source>
</evidence>
<name>A0A4D4JBD7_9PSEU</name>